<dbReference type="Proteomes" id="UP000799779">
    <property type="component" value="Unassembled WGS sequence"/>
</dbReference>
<gene>
    <name evidence="4" type="ORF">P154DRAFT_522521</name>
</gene>
<accession>A0A6A5WEJ8</accession>
<dbReference type="AlphaFoldDB" id="A0A6A5WEJ8"/>
<dbReference type="EMBL" id="ML977589">
    <property type="protein sequence ID" value="KAF2000313.1"/>
    <property type="molecule type" value="Genomic_DNA"/>
</dbReference>
<evidence type="ECO:0000313" key="4">
    <source>
        <dbReference type="EMBL" id="KAF2000313.1"/>
    </source>
</evidence>
<protein>
    <submittedName>
        <fullName evidence="4">NAD(P)-binding protein</fullName>
    </submittedName>
</protein>
<dbReference type="PRINTS" id="PR00081">
    <property type="entry name" value="GDHRDH"/>
</dbReference>
<dbReference type="GO" id="GO:0016491">
    <property type="term" value="F:oxidoreductase activity"/>
    <property type="evidence" value="ECO:0007669"/>
    <property type="project" value="UniProtKB-KW"/>
</dbReference>
<comment type="similarity">
    <text evidence="1 3">Belongs to the short-chain dehydrogenases/reductases (SDR) family.</text>
</comment>
<dbReference type="Gene3D" id="3.40.50.720">
    <property type="entry name" value="NAD(P)-binding Rossmann-like Domain"/>
    <property type="match status" value="1"/>
</dbReference>
<dbReference type="InterPro" id="IPR002347">
    <property type="entry name" value="SDR_fam"/>
</dbReference>
<dbReference type="OrthoDB" id="191139at2759"/>
<organism evidence="4 5">
    <name type="scientific">Amniculicola lignicola CBS 123094</name>
    <dbReference type="NCBI Taxonomy" id="1392246"/>
    <lineage>
        <taxon>Eukaryota</taxon>
        <taxon>Fungi</taxon>
        <taxon>Dikarya</taxon>
        <taxon>Ascomycota</taxon>
        <taxon>Pezizomycotina</taxon>
        <taxon>Dothideomycetes</taxon>
        <taxon>Pleosporomycetidae</taxon>
        <taxon>Pleosporales</taxon>
        <taxon>Amniculicolaceae</taxon>
        <taxon>Amniculicola</taxon>
    </lineage>
</organism>
<dbReference type="PRINTS" id="PR00080">
    <property type="entry name" value="SDRFAMILY"/>
</dbReference>
<proteinExistence type="inferred from homology"/>
<dbReference type="InterPro" id="IPR036291">
    <property type="entry name" value="NAD(P)-bd_dom_sf"/>
</dbReference>
<sequence length="328" mass="35509">MATSYDRHSTASDIASDLSSNIAGKVILTTGVSPRGLGAHFVETIAQHKPALIILAGRSESKIQATVDKIASNPASADVPTRILILNLDSQEQIREAAKEVLAYKENIDVLVNSAGLVSSHYVTTKEGIESHFGSNHIAHFLFTNLILPKLLASPHPRVVCVASDGHRTSGVRFDDVNFQDGKVYSQWRAYGQSKTANILFSKALAEKLGPRGLKTYSLHPGVVFGTSLAAAGVGEKDFADLKAIDIENQDVEFGKENAVFDVKTLDECAATHVVAAFDPSLEDHNGAYLTDGNLAKDWQLRPTARNPGDAEKLWKLSEQLVGQKFEY</sequence>
<name>A0A6A5WEJ8_9PLEO</name>
<evidence type="ECO:0000256" key="3">
    <source>
        <dbReference type="RuleBase" id="RU000363"/>
    </source>
</evidence>
<keyword evidence="2" id="KW-0560">Oxidoreductase</keyword>
<dbReference type="Pfam" id="PF00106">
    <property type="entry name" value="adh_short"/>
    <property type="match status" value="1"/>
</dbReference>
<dbReference type="PANTHER" id="PTHR24320:SF283">
    <property type="entry name" value="RETINOL DEHYDROGENASE 11"/>
    <property type="match status" value="1"/>
</dbReference>
<evidence type="ECO:0000313" key="5">
    <source>
        <dbReference type="Proteomes" id="UP000799779"/>
    </source>
</evidence>
<evidence type="ECO:0000256" key="2">
    <source>
        <dbReference type="ARBA" id="ARBA00023002"/>
    </source>
</evidence>
<reference evidence="4" key="1">
    <citation type="journal article" date="2020" name="Stud. Mycol.">
        <title>101 Dothideomycetes genomes: a test case for predicting lifestyles and emergence of pathogens.</title>
        <authorList>
            <person name="Haridas S."/>
            <person name="Albert R."/>
            <person name="Binder M."/>
            <person name="Bloem J."/>
            <person name="Labutti K."/>
            <person name="Salamov A."/>
            <person name="Andreopoulos B."/>
            <person name="Baker S."/>
            <person name="Barry K."/>
            <person name="Bills G."/>
            <person name="Bluhm B."/>
            <person name="Cannon C."/>
            <person name="Castanera R."/>
            <person name="Culley D."/>
            <person name="Daum C."/>
            <person name="Ezra D."/>
            <person name="Gonzalez J."/>
            <person name="Henrissat B."/>
            <person name="Kuo A."/>
            <person name="Liang C."/>
            <person name="Lipzen A."/>
            <person name="Lutzoni F."/>
            <person name="Magnuson J."/>
            <person name="Mondo S."/>
            <person name="Nolan M."/>
            <person name="Ohm R."/>
            <person name="Pangilinan J."/>
            <person name="Park H.-J."/>
            <person name="Ramirez L."/>
            <person name="Alfaro M."/>
            <person name="Sun H."/>
            <person name="Tritt A."/>
            <person name="Yoshinaga Y."/>
            <person name="Zwiers L.-H."/>
            <person name="Turgeon B."/>
            <person name="Goodwin S."/>
            <person name="Spatafora J."/>
            <person name="Crous P."/>
            <person name="Grigoriev I."/>
        </authorList>
    </citation>
    <scope>NUCLEOTIDE SEQUENCE</scope>
    <source>
        <strain evidence="4">CBS 123094</strain>
    </source>
</reference>
<keyword evidence="5" id="KW-1185">Reference proteome</keyword>
<dbReference type="SUPFAM" id="SSF51735">
    <property type="entry name" value="NAD(P)-binding Rossmann-fold domains"/>
    <property type="match status" value="1"/>
</dbReference>
<evidence type="ECO:0000256" key="1">
    <source>
        <dbReference type="ARBA" id="ARBA00006484"/>
    </source>
</evidence>
<dbReference type="PANTHER" id="PTHR24320">
    <property type="entry name" value="RETINOL DEHYDROGENASE"/>
    <property type="match status" value="1"/>
</dbReference>